<evidence type="ECO:0000256" key="1">
    <source>
        <dbReference type="ARBA" id="ARBA00008168"/>
    </source>
</evidence>
<dbReference type="RefSeq" id="WP_045053792.1">
    <property type="nucleotide sequence ID" value="NZ_CAWMDP010000026.1"/>
</dbReference>
<comment type="function">
    <text evidence="2 3">Prevents the cell division inhibition by proteins MinC and MinD at internal division sites while permitting inhibition at polar sites. This ensures cell division at the proper site by restricting the formation of a division septum at the midpoint of the long axis of the cell.</text>
</comment>
<evidence type="ECO:0000313" key="5">
    <source>
        <dbReference type="Proteomes" id="UP000032452"/>
    </source>
</evidence>
<dbReference type="OrthoDB" id="9796578at2"/>
<gene>
    <name evidence="3" type="primary">minE</name>
    <name evidence="4" type="ORF">UH38_05905</name>
</gene>
<name>A0A0D8ZWC4_9CYAN</name>
<dbReference type="SUPFAM" id="SSF55229">
    <property type="entry name" value="Cell division protein MinE topological specificity domain"/>
    <property type="match status" value="1"/>
</dbReference>
<evidence type="ECO:0000256" key="3">
    <source>
        <dbReference type="HAMAP-Rule" id="MF_00262"/>
    </source>
</evidence>
<dbReference type="EMBL" id="JYON01000004">
    <property type="protein sequence ID" value="KJH72724.1"/>
    <property type="molecule type" value="Genomic_DNA"/>
</dbReference>
<accession>A0A0D8ZWC4</accession>
<evidence type="ECO:0000256" key="2">
    <source>
        <dbReference type="ARBA" id="ARBA00025265"/>
    </source>
</evidence>
<dbReference type="GO" id="GO:0032955">
    <property type="term" value="P:regulation of division septum assembly"/>
    <property type="evidence" value="ECO:0007669"/>
    <property type="project" value="InterPro"/>
</dbReference>
<keyword evidence="3" id="KW-0131">Cell cycle</keyword>
<evidence type="ECO:0000313" key="4">
    <source>
        <dbReference type="EMBL" id="KJH72724.1"/>
    </source>
</evidence>
<dbReference type="Pfam" id="PF03776">
    <property type="entry name" value="MinE"/>
    <property type="match status" value="1"/>
</dbReference>
<dbReference type="AlphaFoldDB" id="A0A0D8ZWC4"/>
<keyword evidence="5" id="KW-1185">Reference proteome</keyword>
<proteinExistence type="inferred from homology"/>
<sequence>MISELLDRLFPVPRNSEDTSRAEVKRRLQLVISHDRADLNPEVLERMRREIVEVVSRYVELEADGLEFCLENNQRATALIANLPIRRVKEVEPSN</sequence>
<comment type="caution">
    <text evidence="4">The sequence shown here is derived from an EMBL/GenBank/DDBJ whole genome shotgun (WGS) entry which is preliminary data.</text>
</comment>
<comment type="similarity">
    <text evidence="1 3">Belongs to the MinE family.</text>
</comment>
<reference evidence="4 5" key="1">
    <citation type="submission" date="2015-02" db="EMBL/GenBank/DDBJ databases">
        <title>Draft genome of a novel marine cyanobacterium (Chroococcales) isolated from South Atlantic Ocean.</title>
        <authorList>
            <person name="Rigonato J."/>
            <person name="Alvarenga D.O."/>
            <person name="Branco L.H."/>
            <person name="Varani A.M."/>
            <person name="Brandini F.P."/>
            <person name="Fiore M.F."/>
        </authorList>
    </citation>
    <scope>NUCLEOTIDE SEQUENCE [LARGE SCALE GENOMIC DNA]</scope>
    <source>
        <strain evidence="4 5">CENA595</strain>
    </source>
</reference>
<dbReference type="InterPro" id="IPR005527">
    <property type="entry name" value="MinE"/>
</dbReference>
<keyword evidence="3 4" id="KW-0132">Cell division</keyword>
<protein>
    <recommendedName>
        <fullName evidence="3">Cell division topological specificity factor</fullName>
    </recommendedName>
</protein>
<dbReference type="GO" id="GO:0051301">
    <property type="term" value="P:cell division"/>
    <property type="evidence" value="ECO:0007669"/>
    <property type="project" value="UniProtKB-KW"/>
</dbReference>
<dbReference type="STRING" id="1618023.UH38_05905"/>
<dbReference type="NCBIfam" id="TIGR01215">
    <property type="entry name" value="minE"/>
    <property type="match status" value="1"/>
</dbReference>
<dbReference type="HAMAP" id="MF_00262">
    <property type="entry name" value="MinE"/>
    <property type="match status" value="1"/>
</dbReference>
<dbReference type="Proteomes" id="UP000032452">
    <property type="component" value="Unassembled WGS sequence"/>
</dbReference>
<dbReference type="InterPro" id="IPR036707">
    <property type="entry name" value="MinE_sf"/>
</dbReference>
<organism evidence="4 5">
    <name type="scientific">Aliterella atlantica CENA595</name>
    <dbReference type="NCBI Taxonomy" id="1618023"/>
    <lineage>
        <taxon>Bacteria</taxon>
        <taxon>Bacillati</taxon>
        <taxon>Cyanobacteriota</taxon>
        <taxon>Cyanophyceae</taxon>
        <taxon>Chroococcidiopsidales</taxon>
        <taxon>Aliterellaceae</taxon>
        <taxon>Aliterella</taxon>
    </lineage>
</organism>
<dbReference type="Gene3D" id="3.30.1070.10">
    <property type="entry name" value="Cell division topological specificity factor MinE"/>
    <property type="match status" value="1"/>
</dbReference>
<dbReference type="PATRIC" id="fig|1618023.3.peg.2333"/>